<dbReference type="SUPFAM" id="SSF55347">
    <property type="entry name" value="Glyceraldehyde-3-phosphate dehydrogenase-like, C-terminal domain"/>
    <property type="match status" value="1"/>
</dbReference>
<organism evidence="3 4">
    <name type="scientific">Candidatus Nitrosopumilus salarius BD31</name>
    <dbReference type="NCBI Taxonomy" id="859350"/>
    <lineage>
        <taxon>Archaea</taxon>
        <taxon>Nitrososphaerota</taxon>
        <taxon>Nitrososphaeria</taxon>
        <taxon>Nitrosopumilales</taxon>
        <taxon>Nitrosopumilaceae</taxon>
        <taxon>Nitrosopumilus</taxon>
    </lineage>
</organism>
<reference evidence="3 4" key="1">
    <citation type="journal article" date="2012" name="J. Bacteriol.">
        <title>Genome sequence of "Candidatus Nitrosopumilus salaria" BD31, an ammonia-oxidizing archaeon from the San Francisco Bay estuary.</title>
        <authorList>
            <person name="Mosier A.C."/>
            <person name="Allen E.E."/>
            <person name="Kim M."/>
            <person name="Ferriera S."/>
            <person name="Francis C.A."/>
        </authorList>
    </citation>
    <scope>NUCLEOTIDE SEQUENCE [LARGE SCALE GENOMIC DNA]</scope>
    <source>
        <strain evidence="3 4">BD31</strain>
    </source>
</reference>
<dbReference type="PANTHER" id="PTHR43377:SF1">
    <property type="entry name" value="BILIVERDIN REDUCTASE A"/>
    <property type="match status" value="1"/>
</dbReference>
<evidence type="ECO:0000313" key="4">
    <source>
        <dbReference type="Proteomes" id="UP000003423"/>
    </source>
</evidence>
<dbReference type="Proteomes" id="UP000003423">
    <property type="component" value="Unassembled WGS sequence"/>
</dbReference>
<dbReference type="AlphaFoldDB" id="I3D4I5"/>
<feature type="domain" description="Gfo/Idh/MocA-like oxidoreductase N-terminal" evidence="1">
    <location>
        <begin position="12"/>
        <end position="89"/>
    </location>
</feature>
<dbReference type="Pfam" id="PF22725">
    <property type="entry name" value="GFO_IDH_MocA_C3"/>
    <property type="match status" value="1"/>
</dbReference>
<dbReference type="RefSeq" id="WP_008297636.1">
    <property type="nucleotide sequence ID" value="NZ_AEXL02000039.1"/>
</dbReference>
<proteinExistence type="predicted"/>
<dbReference type="EMBL" id="AEXL02000039">
    <property type="protein sequence ID" value="EIJ66628.1"/>
    <property type="molecule type" value="Genomic_DNA"/>
</dbReference>
<dbReference type="InterPro" id="IPR051450">
    <property type="entry name" value="Gfo/Idh/MocA_Oxidoreductases"/>
</dbReference>
<keyword evidence="4" id="KW-1185">Reference proteome</keyword>
<comment type="caution">
    <text evidence="3">The sequence shown here is derived from an EMBL/GenBank/DDBJ whole genome shotgun (WGS) entry which is preliminary data.</text>
</comment>
<dbReference type="GO" id="GO:0000166">
    <property type="term" value="F:nucleotide binding"/>
    <property type="evidence" value="ECO:0007669"/>
    <property type="project" value="InterPro"/>
</dbReference>
<feature type="non-terminal residue" evidence="3">
    <location>
        <position position="1"/>
    </location>
</feature>
<dbReference type="InterPro" id="IPR036291">
    <property type="entry name" value="NAD(P)-bd_dom_sf"/>
</dbReference>
<dbReference type="PANTHER" id="PTHR43377">
    <property type="entry name" value="BILIVERDIN REDUCTASE A"/>
    <property type="match status" value="1"/>
</dbReference>
<sequence>LKIGLKNIIGFDPRDDRRKESEKLYKISTVSTINEGLKSNPTCMIISTPPDLHYKYAMIAIKNNIHFFTEVNLSSRDVKKIIQKLHKKSIIGLPSSTLLYHPLIKKLKALLRQNQIGKPLTVYHHFGHYLPNWHPWEDYREFYVSKRSTGAAREIVPFELVWLTFLFSNIKSVFGSIHKVSNLNADI</sequence>
<evidence type="ECO:0000313" key="3">
    <source>
        <dbReference type="EMBL" id="EIJ66628.1"/>
    </source>
</evidence>
<accession>I3D4I5</accession>
<evidence type="ECO:0000259" key="1">
    <source>
        <dbReference type="Pfam" id="PF01408"/>
    </source>
</evidence>
<feature type="domain" description="GFO/IDH/MocA-like oxidoreductase" evidence="2">
    <location>
        <begin position="105"/>
        <end position="180"/>
    </location>
</feature>
<protein>
    <submittedName>
        <fullName evidence="3">Uncharacterized protein</fullName>
    </submittedName>
</protein>
<evidence type="ECO:0000259" key="2">
    <source>
        <dbReference type="Pfam" id="PF22725"/>
    </source>
</evidence>
<feature type="non-terminal residue" evidence="3">
    <location>
        <position position="187"/>
    </location>
</feature>
<dbReference type="Gene3D" id="3.40.50.720">
    <property type="entry name" value="NAD(P)-binding Rossmann-like Domain"/>
    <property type="match status" value="1"/>
</dbReference>
<dbReference type="InterPro" id="IPR055170">
    <property type="entry name" value="GFO_IDH_MocA-like_dom"/>
</dbReference>
<dbReference type="InterPro" id="IPR000683">
    <property type="entry name" value="Gfo/Idh/MocA-like_OxRdtase_N"/>
</dbReference>
<gene>
    <name evidence="3" type="ORF">BD31_I2192</name>
</gene>
<dbReference type="OrthoDB" id="3111at2157"/>
<dbReference type="SUPFAM" id="SSF51735">
    <property type="entry name" value="NAD(P)-binding Rossmann-fold domains"/>
    <property type="match status" value="1"/>
</dbReference>
<dbReference type="Pfam" id="PF01408">
    <property type="entry name" value="GFO_IDH_MocA"/>
    <property type="match status" value="1"/>
</dbReference>
<name>I3D4I5_9ARCH</name>
<dbReference type="Gene3D" id="3.30.360.10">
    <property type="entry name" value="Dihydrodipicolinate Reductase, domain 2"/>
    <property type="match status" value="1"/>
</dbReference>